<sequence length="342" mass="39530">THAASEECLLNPNNIVHTRVGVLREFFIELRNEEIFSTFVLLDKDSGEIAAAQEAWSQAVIQLCLWHVEHAIECKLKEKKPRRSQYSAQKANEAHQQFAFINPLWFPDGQQNTLYPKDFVKELLNMDLFKHDWKNAMEKDVNTENRYYTNINIWVCSCPAFIYSPYLICKHLVNKYSTENPGFFSRFTAIIRCHDYSLIAFSEINHPRINPENNTWNISLQDNNVIAKKPELVPNSNISTLISDQYTIIESRKEKLRADMKIYKALIKIMNENINNDKLFETYKSLKQPLISETIICIEVVGYPPGSPIRVTRISSYGSPIQVTHIPPYGSPVSLYTVHPSM</sequence>
<reference evidence="1" key="1">
    <citation type="submission" date="2021-06" db="EMBL/GenBank/DDBJ databases">
        <authorList>
            <person name="Kallberg Y."/>
            <person name="Tangrot J."/>
            <person name="Rosling A."/>
        </authorList>
    </citation>
    <scope>NUCLEOTIDE SEQUENCE</scope>
    <source>
        <strain evidence="1">28 12/20/2015</strain>
    </source>
</reference>
<proteinExistence type="predicted"/>
<dbReference type="Proteomes" id="UP000789366">
    <property type="component" value="Unassembled WGS sequence"/>
</dbReference>
<comment type="caution">
    <text evidence="1">The sequence shown here is derived from an EMBL/GenBank/DDBJ whole genome shotgun (WGS) entry which is preliminary data.</text>
</comment>
<dbReference type="EMBL" id="CAJVPW010036817">
    <property type="protein sequence ID" value="CAG8738526.1"/>
    <property type="molecule type" value="Genomic_DNA"/>
</dbReference>
<evidence type="ECO:0000313" key="2">
    <source>
        <dbReference type="Proteomes" id="UP000789366"/>
    </source>
</evidence>
<feature type="non-terminal residue" evidence="1">
    <location>
        <position position="342"/>
    </location>
</feature>
<protein>
    <submittedName>
        <fullName evidence="1">7509_t:CDS:1</fullName>
    </submittedName>
</protein>
<organism evidence="1 2">
    <name type="scientific">Cetraspora pellucida</name>
    <dbReference type="NCBI Taxonomy" id="1433469"/>
    <lineage>
        <taxon>Eukaryota</taxon>
        <taxon>Fungi</taxon>
        <taxon>Fungi incertae sedis</taxon>
        <taxon>Mucoromycota</taxon>
        <taxon>Glomeromycotina</taxon>
        <taxon>Glomeromycetes</taxon>
        <taxon>Diversisporales</taxon>
        <taxon>Gigasporaceae</taxon>
        <taxon>Cetraspora</taxon>
    </lineage>
</organism>
<gene>
    <name evidence="1" type="ORF">SPELUC_LOCUS13618</name>
</gene>
<name>A0ACA9Q6T5_9GLOM</name>
<evidence type="ECO:0000313" key="1">
    <source>
        <dbReference type="EMBL" id="CAG8738526.1"/>
    </source>
</evidence>
<accession>A0ACA9Q6T5</accession>
<feature type="non-terminal residue" evidence="1">
    <location>
        <position position="1"/>
    </location>
</feature>
<keyword evidence="2" id="KW-1185">Reference proteome</keyword>